<keyword evidence="2" id="KW-1185">Reference proteome</keyword>
<dbReference type="Proteomes" id="UP000624703">
    <property type="component" value="Unassembled WGS sequence"/>
</dbReference>
<comment type="caution">
    <text evidence="1">The sequence shown here is derived from an EMBL/GenBank/DDBJ whole genome shotgun (WGS) entry which is preliminary data.</text>
</comment>
<proteinExistence type="predicted"/>
<accession>A0A8J7ME47</accession>
<dbReference type="RefSeq" id="WP_200311034.1">
    <property type="nucleotide sequence ID" value="NZ_JAENIM010000039.1"/>
</dbReference>
<dbReference type="PANTHER" id="PTHR31270:SF1">
    <property type="entry name" value="GLUTAMINYL-PEPTIDE CYCLOTRANSFERASE"/>
    <property type="match status" value="1"/>
</dbReference>
<dbReference type="Gene3D" id="2.130.10.10">
    <property type="entry name" value="YVTN repeat-like/Quinoprotein amine dehydrogenase"/>
    <property type="match status" value="1"/>
</dbReference>
<evidence type="ECO:0000313" key="2">
    <source>
        <dbReference type="Proteomes" id="UP000624703"/>
    </source>
</evidence>
<reference evidence="1" key="1">
    <citation type="submission" date="2021-01" db="EMBL/GenBank/DDBJ databases">
        <title>Modified the classification status of verrucomicrobia.</title>
        <authorList>
            <person name="Feng X."/>
        </authorList>
    </citation>
    <scope>NUCLEOTIDE SEQUENCE</scope>
    <source>
        <strain evidence="1">_KCTC 22039</strain>
    </source>
</reference>
<dbReference type="PANTHER" id="PTHR31270">
    <property type="entry name" value="GLUTAMINYL-PEPTIDE CYCLOTRANSFERASE"/>
    <property type="match status" value="1"/>
</dbReference>
<protein>
    <submittedName>
        <fullName evidence="1">Glutaminyl-peptide cyclotransferase</fullName>
    </submittedName>
</protein>
<dbReference type="InterPro" id="IPR015943">
    <property type="entry name" value="WD40/YVTN_repeat-like_dom_sf"/>
</dbReference>
<name>A0A8J7ME47_9BACT</name>
<evidence type="ECO:0000313" key="1">
    <source>
        <dbReference type="EMBL" id="MBK1791015.1"/>
    </source>
</evidence>
<gene>
    <name evidence="1" type="ORF">JIN82_07600</name>
</gene>
<dbReference type="Pfam" id="PF05096">
    <property type="entry name" value="Glu_cyclase_2"/>
    <property type="match status" value="1"/>
</dbReference>
<dbReference type="InterPro" id="IPR007788">
    <property type="entry name" value="QCT"/>
</dbReference>
<dbReference type="GO" id="GO:0016603">
    <property type="term" value="F:glutaminyl-peptide cyclotransferase activity"/>
    <property type="evidence" value="ECO:0007669"/>
    <property type="project" value="InterPro"/>
</dbReference>
<dbReference type="SUPFAM" id="SSF63825">
    <property type="entry name" value="YWTD domain"/>
    <property type="match status" value="1"/>
</dbReference>
<dbReference type="AlphaFoldDB" id="A0A8J7ME47"/>
<organism evidence="1 2">
    <name type="scientific">Persicirhabdus sediminis</name>
    <dbReference type="NCBI Taxonomy" id="454144"/>
    <lineage>
        <taxon>Bacteria</taxon>
        <taxon>Pseudomonadati</taxon>
        <taxon>Verrucomicrobiota</taxon>
        <taxon>Verrucomicrobiia</taxon>
        <taxon>Verrucomicrobiales</taxon>
        <taxon>Verrucomicrobiaceae</taxon>
        <taxon>Persicirhabdus</taxon>
    </lineage>
</organism>
<dbReference type="EMBL" id="JAENIM010000039">
    <property type="protein sequence ID" value="MBK1791015.1"/>
    <property type="molecule type" value="Genomic_DNA"/>
</dbReference>
<sequence length="266" mass="29587">MKVADVSISPWLKAVMFCSLGFQLGCQAKDEGPPVAEPKTLSYQILAESPHDTRAFTQGLIFENGLFYESTGGRGASSIRMVHPQTGDILRGGLLEKEFFGEGVTLMNDKIYQLTWESEVGFIYNRNTLEKTGQFKYSGQGWGLTNDGKHLIMSNGSAELQFLNPATLAVERTLTVRNHKGPVENINELQFVDGYIYSNVWHSDDILKIDTSNGHVMGVLDCSALGQPRPKNPEAVLNGIAYDTKSKHFYLTGKLWNKVYKVKISE</sequence>